<evidence type="ECO:0000256" key="6">
    <source>
        <dbReference type="ARBA" id="ARBA00023002"/>
    </source>
</evidence>
<keyword evidence="6" id="KW-0560">Oxidoreductase</keyword>
<dbReference type="EMBL" id="KK365149">
    <property type="protein sequence ID" value="KCZ81141.1"/>
    <property type="molecule type" value="Genomic_DNA"/>
</dbReference>
<dbReference type="AlphaFoldDB" id="A0A059F2G8"/>
<dbReference type="Gene3D" id="3.40.50.720">
    <property type="entry name" value="NAD(P)-binding Rossmann-like Domain"/>
    <property type="match status" value="1"/>
</dbReference>
<dbReference type="VEuPathDB" id="MicrosporidiaDB:H312_01433"/>
<keyword evidence="11" id="KW-1185">Reference proteome</keyword>
<evidence type="ECO:0000259" key="9">
    <source>
        <dbReference type="Pfam" id="PF02781"/>
    </source>
</evidence>
<reference evidence="11" key="1">
    <citation type="submission" date="2013-02" db="EMBL/GenBank/DDBJ databases">
        <authorList>
            <consortium name="The Broad Institute Genome Sequencing Platform"/>
            <person name="Cuomo C."/>
            <person name="Becnel J."/>
            <person name="Sanscrainte N."/>
            <person name="Walker B."/>
            <person name="Young S.K."/>
            <person name="Zeng Q."/>
            <person name="Gargeya S."/>
            <person name="Fitzgerald M."/>
            <person name="Haas B."/>
            <person name="Abouelleil A."/>
            <person name="Alvarado L."/>
            <person name="Arachchi H.M."/>
            <person name="Berlin A.M."/>
            <person name="Chapman S.B."/>
            <person name="Dewar J."/>
            <person name="Goldberg J."/>
            <person name="Griggs A."/>
            <person name="Gujja S."/>
            <person name="Hansen M."/>
            <person name="Howarth C."/>
            <person name="Imamovic A."/>
            <person name="Larimer J."/>
            <person name="McCowan C."/>
            <person name="Murphy C."/>
            <person name="Neiman D."/>
            <person name="Pearson M."/>
            <person name="Priest M."/>
            <person name="Roberts A."/>
            <person name="Saif S."/>
            <person name="Shea T."/>
            <person name="Sisk P."/>
            <person name="Sykes S."/>
            <person name="Wortman J."/>
            <person name="Nusbaum C."/>
            <person name="Birren B."/>
        </authorList>
    </citation>
    <scope>NUCLEOTIDE SEQUENCE [LARGE SCALE GENOMIC DNA]</scope>
    <source>
        <strain evidence="11">PRA339</strain>
    </source>
</reference>
<dbReference type="InterPro" id="IPR036291">
    <property type="entry name" value="NAD(P)-bd_dom_sf"/>
</dbReference>
<dbReference type="OrthoDB" id="60984at2759"/>
<dbReference type="InterPro" id="IPR022675">
    <property type="entry name" value="G6P_DH_C"/>
</dbReference>
<evidence type="ECO:0000259" key="8">
    <source>
        <dbReference type="Pfam" id="PF00479"/>
    </source>
</evidence>
<evidence type="ECO:0000256" key="7">
    <source>
        <dbReference type="ARBA" id="ARBA00023277"/>
    </source>
</evidence>
<dbReference type="InterPro" id="IPR001282">
    <property type="entry name" value="G6P_DH"/>
</dbReference>
<dbReference type="GO" id="GO:0009051">
    <property type="term" value="P:pentose-phosphate shunt, oxidative branch"/>
    <property type="evidence" value="ECO:0007669"/>
    <property type="project" value="TreeGrafter"/>
</dbReference>
<dbReference type="EC" id="1.1.1.49" evidence="2"/>
<evidence type="ECO:0000256" key="4">
    <source>
        <dbReference type="ARBA" id="ARBA00022526"/>
    </source>
</evidence>
<dbReference type="SUPFAM" id="SSF51735">
    <property type="entry name" value="NAD(P)-binding Rossmann-fold domains"/>
    <property type="match status" value="1"/>
</dbReference>
<sequence length="441" mass="51557">MSSLKIIIFGASGDLARKKLFPALYKLKAEDFEIIGYSRTNLESNFNEHISKLVNYDEEFLKRVRYISGKYDNLEALKPLIDENSICYLSVPPSLYIFLIKQLIELNVRRICLEKPFGEDLQSFLQIKKLQDDNKNLYIYFVDHYLYKPMTVVIPEFYEKYPLLNEIMHRKYIDNAQIYFKEQLGTEGRVYFEKTGLVRDIIQNHVGEIIGTLAAGTGDRTNFLGRANQIEKKESLCGQYDEYKRELLNETSTETFSMIAVTFNDNRWLNVPFIIVAGKGMDEKRVEGKFTLTESGAKKMIELLEIVNPQEVIEYKHMIKNEMLESVSLIFNYSPENEIYLELKFPQNISRVTLFDESDVMKIMKDKYNDLTDHEIIFNGLIKNTKVVCAKADEVEYLWRLFNPNSILNDITSILYPKGIDIPNEANDLLKKIIKTYKKRR</sequence>
<protein>
    <recommendedName>
        <fullName evidence="3">Glucose-6-phosphate 1-dehydrogenase</fullName>
        <ecNumber evidence="2">1.1.1.49</ecNumber>
    </recommendedName>
</protein>
<dbReference type="STRING" id="1288291.A0A059F2G8"/>
<evidence type="ECO:0000256" key="3">
    <source>
        <dbReference type="ARBA" id="ARBA00020444"/>
    </source>
</evidence>
<gene>
    <name evidence="10" type="ORF">H312_01433</name>
</gene>
<dbReference type="GO" id="GO:0006006">
    <property type="term" value="P:glucose metabolic process"/>
    <property type="evidence" value="ECO:0007669"/>
    <property type="project" value="UniProtKB-KW"/>
</dbReference>
<dbReference type="HOGENOM" id="CLU_051220_0_0_1"/>
<proteinExistence type="predicted"/>
<dbReference type="Gene3D" id="3.30.360.10">
    <property type="entry name" value="Dihydrodipicolinate Reductase, domain 2"/>
    <property type="match status" value="1"/>
</dbReference>
<organism evidence="10 11">
    <name type="scientific">Anncaliia algerae PRA339</name>
    <dbReference type="NCBI Taxonomy" id="1288291"/>
    <lineage>
        <taxon>Eukaryota</taxon>
        <taxon>Fungi</taxon>
        <taxon>Fungi incertae sedis</taxon>
        <taxon>Microsporidia</taxon>
        <taxon>Tubulinosematoidea</taxon>
        <taxon>Tubulinosematidae</taxon>
        <taxon>Anncaliia</taxon>
    </lineage>
</organism>
<dbReference type="GO" id="GO:0004345">
    <property type="term" value="F:glucose-6-phosphate dehydrogenase activity"/>
    <property type="evidence" value="ECO:0007669"/>
    <property type="project" value="UniProtKB-EC"/>
</dbReference>
<evidence type="ECO:0000256" key="5">
    <source>
        <dbReference type="ARBA" id="ARBA00022857"/>
    </source>
</evidence>
<keyword evidence="7" id="KW-0119">Carbohydrate metabolism</keyword>
<dbReference type="PANTHER" id="PTHR23429">
    <property type="entry name" value="GLUCOSE-6-PHOSPHATE 1-DEHYDROGENASE G6PD"/>
    <property type="match status" value="1"/>
</dbReference>
<dbReference type="PRINTS" id="PR00079">
    <property type="entry name" value="G6PDHDRGNASE"/>
</dbReference>
<evidence type="ECO:0000313" key="10">
    <source>
        <dbReference type="EMBL" id="KCZ81141.1"/>
    </source>
</evidence>
<keyword evidence="4" id="KW-0313">Glucose metabolism</keyword>
<evidence type="ECO:0000256" key="2">
    <source>
        <dbReference type="ARBA" id="ARBA00013019"/>
    </source>
</evidence>
<dbReference type="InterPro" id="IPR022674">
    <property type="entry name" value="G6P_DH_NAD-bd"/>
</dbReference>
<dbReference type="Pfam" id="PF00479">
    <property type="entry name" value="G6PD_N"/>
    <property type="match status" value="1"/>
</dbReference>
<comment type="pathway">
    <text evidence="1">Carbohydrate degradation; pentose phosphate pathway; D-ribulose 5-phosphate from D-glucose 6-phosphate (oxidative stage): step 1/3.</text>
</comment>
<accession>A0A059F2G8</accession>
<dbReference type="Pfam" id="PF02781">
    <property type="entry name" value="G6PD_C"/>
    <property type="match status" value="1"/>
</dbReference>
<reference evidence="10 11" key="2">
    <citation type="submission" date="2014-03" db="EMBL/GenBank/DDBJ databases">
        <title>The Genome Sequence of Anncaliia algerae insect isolate PRA339.</title>
        <authorList>
            <consortium name="The Broad Institute Genome Sequencing Platform"/>
            <consortium name="The Broad Institute Genome Sequencing Center for Infectious Disease"/>
            <person name="Cuomo C."/>
            <person name="Becnel J."/>
            <person name="Sanscrainte N."/>
            <person name="Walker B."/>
            <person name="Young S.K."/>
            <person name="Zeng Q."/>
            <person name="Gargeya S."/>
            <person name="Fitzgerald M."/>
            <person name="Haas B."/>
            <person name="Abouelleil A."/>
            <person name="Alvarado L."/>
            <person name="Arachchi H.M."/>
            <person name="Berlin A.M."/>
            <person name="Chapman S.B."/>
            <person name="Dewar J."/>
            <person name="Goldberg J."/>
            <person name="Griggs A."/>
            <person name="Gujja S."/>
            <person name="Hansen M."/>
            <person name="Howarth C."/>
            <person name="Imamovic A."/>
            <person name="Larimer J."/>
            <person name="McCowan C."/>
            <person name="Murphy C."/>
            <person name="Neiman D."/>
            <person name="Pearson M."/>
            <person name="Priest M."/>
            <person name="Roberts A."/>
            <person name="Saif S."/>
            <person name="Shea T."/>
            <person name="Sisk P."/>
            <person name="Sykes S."/>
            <person name="Wortman J."/>
            <person name="Nusbaum C."/>
            <person name="Birren B."/>
        </authorList>
    </citation>
    <scope>NUCLEOTIDE SEQUENCE [LARGE SCALE GENOMIC DNA]</scope>
    <source>
        <strain evidence="10 11">PRA339</strain>
    </source>
</reference>
<dbReference type="UniPathway" id="UPA00115">
    <property type="reaction ID" value="UER00408"/>
</dbReference>
<dbReference type="SUPFAM" id="SSF55347">
    <property type="entry name" value="Glyceraldehyde-3-phosphate dehydrogenase-like, C-terminal domain"/>
    <property type="match status" value="1"/>
</dbReference>
<dbReference type="GO" id="GO:0050661">
    <property type="term" value="F:NADP binding"/>
    <property type="evidence" value="ECO:0007669"/>
    <property type="project" value="InterPro"/>
</dbReference>
<evidence type="ECO:0000313" key="11">
    <source>
        <dbReference type="Proteomes" id="UP000030655"/>
    </source>
</evidence>
<dbReference type="PANTHER" id="PTHR23429:SF0">
    <property type="entry name" value="GLUCOSE-6-PHOSPHATE 1-DEHYDROGENASE"/>
    <property type="match status" value="1"/>
</dbReference>
<keyword evidence="5" id="KW-0521">NADP</keyword>
<feature type="domain" description="Glucose-6-phosphate dehydrogenase NAD-binding" evidence="8">
    <location>
        <begin position="7"/>
        <end position="150"/>
    </location>
</feature>
<dbReference type="Proteomes" id="UP000030655">
    <property type="component" value="Unassembled WGS sequence"/>
</dbReference>
<feature type="domain" description="Glucose-6-phosphate dehydrogenase C-terminal" evidence="9">
    <location>
        <begin position="163"/>
        <end position="433"/>
    </location>
</feature>
<name>A0A059F2G8_9MICR</name>
<evidence type="ECO:0000256" key="1">
    <source>
        <dbReference type="ARBA" id="ARBA00004937"/>
    </source>
</evidence>